<evidence type="ECO:0000313" key="2">
    <source>
        <dbReference type="EMBL" id="KAK4876580.1"/>
    </source>
</evidence>
<name>A0AAN7NZ46_9COLE</name>
<accession>A0AAN7NZ46</accession>
<gene>
    <name evidence="2" type="ORF">RN001_009086</name>
</gene>
<evidence type="ECO:0000313" key="3">
    <source>
        <dbReference type="Proteomes" id="UP001353858"/>
    </source>
</evidence>
<dbReference type="EMBL" id="JARPUR010000004">
    <property type="protein sequence ID" value="KAK4876580.1"/>
    <property type="molecule type" value="Genomic_DNA"/>
</dbReference>
<comment type="caution">
    <text evidence="2">The sequence shown here is derived from an EMBL/GenBank/DDBJ whole genome shotgun (WGS) entry which is preliminary data.</text>
</comment>
<dbReference type="Proteomes" id="UP001353858">
    <property type="component" value="Unassembled WGS sequence"/>
</dbReference>
<dbReference type="InterPro" id="IPR042510">
    <property type="entry name" value="CIP2A"/>
</dbReference>
<reference evidence="3" key="1">
    <citation type="submission" date="2023-01" db="EMBL/GenBank/DDBJ databases">
        <title>Key to firefly adult light organ development and bioluminescence: homeobox transcription factors regulate luciferase expression and transportation to peroxisome.</title>
        <authorList>
            <person name="Fu X."/>
        </authorList>
    </citation>
    <scope>NUCLEOTIDE SEQUENCE [LARGE SCALE GENOMIC DNA]</scope>
</reference>
<dbReference type="AlphaFoldDB" id="A0AAN7NZ46"/>
<feature type="coiled-coil region" evidence="1">
    <location>
        <begin position="536"/>
        <end position="563"/>
    </location>
</feature>
<protein>
    <recommendedName>
        <fullName evidence="4">Protein CIP2A</fullName>
    </recommendedName>
</protein>
<keyword evidence="1" id="KW-0175">Coiled coil</keyword>
<evidence type="ECO:0008006" key="4">
    <source>
        <dbReference type="Google" id="ProtNLM"/>
    </source>
</evidence>
<organism evidence="2 3">
    <name type="scientific">Aquatica leii</name>
    <dbReference type="NCBI Taxonomy" id="1421715"/>
    <lineage>
        <taxon>Eukaryota</taxon>
        <taxon>Metazoa</taxon>
        <taxon>Ecdysozoa</taxon>
        <taxon>Arthropoda</taxon>
        <taxon>Hexapoda</taxon>
        <taxon>Insecta</taxon>
        <taxon>Pterygota</taxon>
        <taxon>Neoptera</taxon>
        <taxon>Endopterygota</taxon>
        <taxon>Coleoptera</taxon>
        <taxon>Polyphaga</taxon>
        <taxon>Elateriformia</taxon>
        <taxon>Elateroidea</taxon>
        <taxon>Lampyridae</taxon>
        <taxon>Luciolinae</taxon>
        <taxon>Aquatica</taxon>
    </lineage>
</organism>
<evidence type="ECO:0000256" key="1">
    <source>
        <dbReference type="SAM" id="Coils"/>
    </source>
</evidence>
<proteinExistence type="predicted"/>
<dbReference type="PANTHER" id="PTHR23161">
    <property type="entry name" value="PROTEIN CIP2A"/>
    <property type="match status" value="1"/>
</dbReference>
<sequence>MRDLTGGIKISWVTPNLPHLMSILTKWVECGEEEIVPLSLAILGNLCYKNRPAIRTLSKCIDIKKFLRGFKTDIHVCKLFIILDCFHDDASEDVFLELIELTFESSIVVFKTRDSMLLRHVIEVFTDVWDQSNHVQVFQNFKNYNNKIDLMVSELESILHDGGVDMRSDNNNEFANLGIKFLNFVLKLRQPNLPALDSRLVNIALNWIQVDSVCSEALTLLRAVDVNCSSVLEPFLNHLPIFLRSITNGDDEIPTCIENNKKINSLIEILRVLVQSENIRKRVLAMVKEELFTKIFTPLIGTSSTSGMNNLNMCSTGATLLYVNCLALIDDLSNYDDCWIRFFTHLMLYKQIHMVLAQALYNGSKETKALTLTMSSGFYFPIAEVSTAMCELQALTQIDSPVQESNNRRKDDNLYPMMSVTQTEKPDKVLSLLEGVSTSDIMEYYECILARMSHAEQAERASLEAVLSRCTSLQHTTAQLEAELSRLHQKLLQTEQRYADALKTKEAVLLKNKLNEWMDLEKSKYSSDLSLKEKTINEKTQLLEEYAKQLTRLHEEKRILDDTSNQLKLVVAKLEDKLNMVGW</sequence>
<keyword evidence="3" id="KW-1185">Reference proteome</keyword>
<dbReference type="PANTHER" id="PTHR23161:SF2">
    <property type="entry name" value="PROTEIN CIP2A"/>
    <property type="match status" value="1"/>
</dbReference>